<dbReference type="EMBL" id="LSYV01000008">
    <property type="protein sequence ID" value="KXZ53371.1"/>
    <property type="molecule type" value="Genomic_DNA"/>
</dbReference>
<reference evidence="3" key="1">
    <citation type="journal article" date="2016" name="Nat. Commun.">
        <title>The Gonium pectorale genome demonstrates co-option of cell cycle regulation during the evolution of multicellularity.</title>
        <authorList>
            <person name="Hanschen E.R."/>
            <person name="Marriage T.N."/>
            <person name="Ferris P.J."/>
            <person name="Hamaji T."/>
            <person name="Toyoda A."/>
            <person name="Fujiyama A."/>
            <person name="Neme R."/>
            <person name="Noguchi H."/>
            <person name="Minakuchi Y."/>
            <person name="Suzuki M."/>
            <person name="Kawai-Toyooka H."/>
            <person name="Smith D.R."/>
            <person name="Sparks H."/>
            <person name="Anderson J."/>
            <person name="Bakaric R."/>
            <person name="Luria V."/>
            <person name="Karger A."/>
            <person name="Kirschner M.W."/>
            <person name="Durand P.M."/>
            <person name="Michod R.E."/>
            <person name="Nozaki H."/>
            <person name="Olson B.J."/>
        </authorList>
    </citation>
    <scope>NUCLEOTIDE SEQUENCE [LARGE SCALE GENOMIC DNA]</scope>
    <source>
        <strain evidence="3">NIES-2863</strain>
    </source>
</reference>
<organism evidence="2 3">
    <name type="scientific">Gonium pectorale</name>
    <name type="common">Green alga</name>
    <dbReference type="NCBI Taxonomy" id="33097"/>
    <lineage>
        <taxon>Eukaryota</taxon>
        <taxon>Viridiplantae</taxon>
        <taxon>Chlorophyta</taxon>
        <taxon>core chlorophytes</taxon>
        <taxon>Chlorophyceae</taxon>
        <taxon>CS clade</taxon>
        <taxon>Chlamydomonadales</taxon>
        <taxon>Volvocaceae</taxon>
        <taxon>Gonium</taxon>
    </lineage>
</organism>
<accession>A0A150GU76</accession>
<gene>
    <name evidence="2" type="ORF">GPECTOR_7g1267</name>
</gene>
<evidence type="ECO:0000313" key="2">
    <source>
        <dbReference type="EMBL" id="KXZ53371.1"/>
    </source>
</evidence>
<evidence type="ECO:0000313" key="3">
    <source>
        <dbReference type="Proteomes" id="UP000075714"/>
    </source>
</evidence>
<proteinExistence type="predicted"/>
<name>A0A150GU76_GONPE</name>
<protein>
    <submittedName>
        <fullName evidence="2">Uncharacterized protein</fullName>
    </submittedName>
</protein>
<feature type="region of interest" description="Disordered" evidence="1">
    <location>
        <begin position="53"/>
        <end position="84"/>
    </location>
</feature>
<keyword evidence="3" id="KW-1185">Reference proteome</keyword>
<evidence type="ECO:0000256" key="1">
    <source>
        <dbReference type="SAM" id="MobiDB-lite"/>
    </source>
</evidence>
<feature type="compositionally biased region" description="Low complexity" evidence="1">
    <location>
        <begin position="53"/>
        <end position="67"/>
    </location>
</feature>
<dbReference type="Proteomes" id="UP000075714">
    <property type="component" value="Unassembled WGS sequence"/>
</dbReference>
<dbReference type="AlphaFoldDB" id="A0A150GU76"/>
<sequence>MGADLVYSAAQVEPLVGLLAELRAAGLAAAAAVDEAGCTEPALGAGLTASRCAGAAAGPQPGDDVPASAPMRTPRASASWPSPPPPRCRLLLAHKQRSEALTRRLLGALAAAGVALKEVDLGVGRGQAGCGAEGVPLQRLAGRMPSVALYEGALW</sequence>
<comment type="caution">
    <text evidence="2">The sequence shown here is derived from an EMBL/GenBank/DDBJ whole genome shotgun (WGS) entry which is preliminary data.</text>
</comment>